<reference evidence="3 4" key="1">
    <citation type="submission" date="2018-11" db="EMBL/GenBank/DDBJ databases">
        <authorList>
            <consortium name="Pathogen Informatics"/>
        </authorList>
    </citation>
    <scope>NUCLEOTIDE SEQUENCE [LARGE SCALE GENOMIC DNA]</scope>
</reference>
<dbReference type="CDD" id="cd00063">
    <property type="entry name" value="FN3"/>
    <property type="match status" value="1"/>
</dbReference>
<dbReference type="Pfam" id="PF00041">
    <property type="entry name" value="fn3"/>
    <property type="match status" value="1"/>
</dbReference>
<evidence type="ECO:0000313" key="4">
    <source>
        <dbReference type="Proteomes" id="UP000270094"/>
    </source>
</evidence>
<dbReference type="PROSITE" id="PS50853">
    <property type="entry name" value="FN3"/>
    <property type="match status" value="1"/>
</dbReference>
<gene>
    <name evidence="3" type="ORF">SVUK_LOCUS8226</name>
</gene>
<dbReference type="OrthoDB" id="10253954at2759"/>
<organism evidence="3 4">
    <name type="scientific">Strongylus vulgaris</name>
    <name type="common">Blood worm</name>
    <dbReference type="NCBI Taxonomy" id="40348"/>
    <lineage>
        <taxon>Eukaryota</taxon>
        <taxon>Metazoa</taxon>
        <taxon>Ecdysozoa</taxon>
        <taxon>Nematoda</taxon>
        <taxon>Chromadorea</taxon>
        <taxon>Rhabditida</taxon>
        <taxon>Rhabditina</taxon>
        <taxon>Rhabditomorpha</taxon>
        <taxon>Strongyloidea</taxon>
        <taxon>Strongylidae</taxon>
        <taxon>Strongylus</taxon>
    </lineage>
</organism>
<evidence type="ECO:0000259" key="2">
    <source>
        <dbReference type="PROSITE" id="PS50853"/>
    </source>
</evidence>
<accession>A0A3P7L1S3</accession>
<feature type="domain" description="Fibronectin type-III" evidence="2">
    <location>
        <begin position="39"/>
        <end position="105"/>
    </location>
</feature>
<dbReference type="SUPFAM" id="SSF49265">
    <property type="entry name" value="Fibronectin type III"/>
    <property type="match status" value="1"/>
</dbReference>
<evidence type="ECO:0000313" key="3">
    <source>
        <dbReference type="EMBL" id="VDM73228.1"/>
    </source>
</evidence>
<protein>
    <recommendedName>
        <fullName evidence="2">Fibronectin type-III domain-containing protein</fullName>
    </recommendedName>
</protein>
<dbReference type="Gene3D" id="2.60.40.10">
    <property type="entry name" value="Immunoglobulins"/>
    <property type="match status" value="1"/>
</dbReference>
<dbReference type="InterPro" id="IPR036116">
    <property type="entry name" value="FN3_sf"/>
</dbReference>
<dbReference type="EMBL" id="UYYB01029512">
    <property type="protein sequence ID" value="VDM73228.1"/>
    <property type="molecule type" value="Genomic_DNA"/>
</dbReference>
<keyword evidence="4" id="KW-1185">Reference proteome</keyword>
<name>A0A3P7L1S3_STRVU</name>
<dbReference type="AlphaFoldDB" id="A0A3P7L1S3"/>
<evidence type="ECO:0000256" key="1">
    <source>
        <dbReference type="SAM" id="MobiDB-lite"/>
    </source>
</evidence>
<dbReference type="InterPro" id="IPR013783">
    <property type="entry name" value="Ig-like_fold"/>
</dbReference>
<sequence>MFLFLQLYEFVIATVGDFGEGPGSIPKEAQTAEAAPGSPPTKVQARSLSRDSVLVKWSPSERPNGMITGYRIFYTNNDRSTPIDEWELVNCFLSLRLMRSYISCH</sequence>
<feature type="region of interest" description="Disordered" evidence="1">
    <location>
        <begin position="19"/>
        <end position="47"/>
    </location>
</feature>
<proteinExistence type="predicted"/>
<dbReference type="Proteomes" id="UP000270094">
    <property type="component" value="Unassembled WGS sequence"/>
</dbReference>
<dbReference type="InterPro" id="IPR003961">
    <property type="entry name" value="FN3_dom"/>
</dbReference>